<dbReference type="BioCyc" id="MHAE859194:G1GR7-1153-MONOMER"/>
<dbReference type="Proteomes" id="UP000007952">
    <property type="component" value="Chromosome"/>
</dbReference>
<dbReference type="AlphaFoldDB" id="F6FJP6"/>
<proteinExistence type="predicted"/>
<feature type="compositionally biased region" description="Polar residues" evidence="1">
    <location>
        <begin position="70"/>
        <end position="81"/>
    </location>
</feature>
<dbReference type="STRING" id="859194.MHF_1160"/>
<dbReference type="EMBL" id="CP002808">
    <property type="protein sequence ID" value="AEG73401.1"/>
    <property type="molecule type" value="Genomic_DNA"/>
</dbReference>
<protein>
    <submittedName>
        <fullName evidence="2">Uncharacterized protein</fullName>
    </submittedName>
</protein>
<evidence type="ECO:0000313" key="2">
    <source>
        <dbReference type="EMBL" id="AEG73401.1"/>
    </source>
</evidence>
<organism evidence="2 3">
    <name type="scientific">Mycoplasma haemofelis (strain Ohio2)</name>
    <dbReference type="NCBI Taxonomy" id="859194"/>
    <lineage>
        <taxon>Bacteria</taxon>
        <taxon>Bacillati</taxon>
        <taxon>Mycoplasmatota</taxon>
        <taxon>Mollicutes</taxon>
        <taxon>Mycoplasmataceae</taxon>
        <taxon>Mycoplasma</taxon>
    </lineage>
</organism>
<reference key="2">
    <citation type="submission" date="2011-05" db="EMBL/GenBank/DDBJ databases">
        <title>The Genome of Mycoplasma haemofelis Strain Ohio2, a pathogenic hemoplasma of the cat.</title>
        <authorList>
            <person name="Santos A.P."/>
            <person name="Guimaraes A.M.S."/>
            <person name="SanMiguel P.J."/>
            <person name="Martin S.W."/>
            <person name="Messick J.B."/>
        </authorList>
    </citation>
    <scope>NUCLEOTIDE SEQUENCE</scope>
    <source>
        <strain>Ohio2</strain>
    </source>
</reference>
<name>F6FJP6_MYCHI</name>
<sequence length="193" mass="21702">MSYAFIKIATVGGVTTAAGGGIAVNAFVFPKSEEVATQYEKTTYKAEDKGEEIPKSKEEVSLPEQDTAEQEASTTESSPSKEVTPIEEKRDLPIQCSIYEVKVPTRKSDNSRIIEEVLRKIKDSKENFLKSNEGWKSDTFKSEINTACPSDLKESKNVYVWRENGNWQYSEGLQKPDWITQENVKKPTGLETH</sequence>
<evidence type="ECO:0000256" key="1">
    <source>
        <dbReference type="SAM" id="MobiDB-lite"/>
    </source>
</evidence>
<dbReference type="KEGG" id="mhf:MHF_1160"/>
<dbReference type="HOGENOM" id="CLU_111546_0_0_14"/>
<feature type="region of interest" description="Disordered" evidence="1">
    <location>
        <begin position="42"/>
        <end position="89"/>
    </location>
</feature>
<gene>
    <name evidence="2" type="ordered locus">MHF_1160</name>
</gene>
<feature type="compositionally biased region" description="Basic and acidic residues" evidence="1">
    <location>
        <begin position="42"/>
        <end position="60"/>
    </location>
</feature>
<reference evidence="2 3" key="1">
    <citation type="journal article" date="2011" name="J. Bacteriol.">
        <title>Complete genome sequences of two hemotropic Mycoplasmas, Mycoplasma haemofelis strain Ohio2 and Mycoplasma suis strain Illinois.</title>
        <authorList>
            <person name="Messick J.B."/>
            <person name="Santos A.P."/>
            <person name="Guimaraes A.M."/>
        </authorList>
    </citation>
    <scope>NUCLEOTIDE SEQUENCE [LARGE SCALE GENOMIC DNA]</scope>
    <source>
        <strain evidence="2 3">Ohio2</strain>
    </source>
</reference>
<accession>F6FJP6</accession>
<evidence type="ECO:0000313" key="3">
    <source>
        <dbReference type="Proteomes" id="UP000007952"/>
    </source>
</evidence>